<gene>
    <name evidence="1" type="ORF">ABT384_31665</name>
</gene>
<dbReference type="Proteomes" id="UP001486207">
    <property type="component" value="Unassembled WGS sequence"/>
</dbReference>
<keyword evidence="2" id="KW-1185">Reference proteome</keyword>
<accession>A0ABV1Y010</accession>
<dbReference type="RefSeq" id="WP_190074139.1">
    <property type="nucleotide sequence ID" value="NZ_BNBM01000017.1"/>
</dbReference>
<name>A0ABV1Y010_9ACTN</name>
<organism evidence="1 2">
    <name type="scientific">Streptomyces lanatus</name>
    <dbReference type="NCBI Taxonomy" id="66900"/>
    <lineage>
        <taxon>Bacteria</taxon>
        <taxon>Bacillati</taxon>
        <taxon>Actinomycetota</taxon>
        <taxon>Actinomycetes</taxon>
        <taxon>Kitasatosporales</taxon>
        <taxon>Streptomycetaceae</taxon>
        <taxon>Streptomyces</taxon>
    </lineage>
</organism>
<comment type="caution">
    <text evidence="1">The sequence shown here is derived from an EMBL/GenBank/DDBJ whole genome shotgun (WGS) entry which is preliminary data.</text>
</comment>
<evidence type="ECO:0000313" key="1">
    <source>
        <dbReference type="EMBL" id="MER7377198.1"/>
    </source>
</evidence>
<evidence type="ECO:0000313" key="2">
    <source>
        <dbReference type="Proteomes" id="UP001486207"/>
    </source>
</evidence>
<sequence>MTQVLVSLVAIVGTLLGAALGYLLQRHSADRSERKAAVLAYMGAITEVIREQQDWWHRKNEDTEGPDHRAARTEAHRLRGVARQAINGIAFYVSDQEVLDLAEATFRTASDVHRADSRDELDTKTELARESLRAFIHRASERVR</sequence>
<proteinExistence type="predicted"/>
<reference evidence="1 2" key="1">
    <citation type="submission" date="2024-06" db="EMBL/GenBank/DDBJ databases">
        <title>The Natural Products Discovery Center: Release of the First 8490 Sequenced Strains for Exploring Actinobacteria Biosynthetic Diversity.</title>
        <authorList>
            <person name="Kalkreuter E."/>
            <person name="Kautsar S.A."/>
            <person name="Yang D."/>
            <person name="Bader C.D."/>
            <person name="Teijaro C.N."/>
            <person name="Fluegel L."/>
            <person name="Davis C.M."/>
            <person name="Simpson J.R."/>
            <person name="Lauterbach L."/>
            <person name="Steele A.D."/>
            <person name="Gui C."/>
            <person name="Meng S."/>
            <person name="Li G."/>
            <person name="Viehrig K."/>
            <person name="Ye F."/>
            <person name="Su P."/>
            <person name="Kiefer A.F."/>
            <person name="Nichols A."/>
            <person name="Cepeda A.J."/>
            <person name="Yan W."/>
            <person name="Fan B."/>
            <person name="Jiang Y."/>
            <person name="Adhikari A."/>
            <person name="Zheng C.-J."/>
            <person name="Schuster L."/>
            <person name="Cowan T.M."/>
            <person name="Smanski M.J."/>
            <person name="Chevrette M.G."/>
            <person name="De Carvalho L.P.S."/>
            <person name="Shen B."/>
        </authorList>
    </citation>
    <scope>NUCLEOTIDE SEQUENCE [LARGE SCALE GENOMIC DNA]</scope>
    <source>
        <strain evidence="1 2">NPDC000155</strain>
    </source>
</reference>
<protein>
    <submittedName>
        <fullName evidence="1">Uncharacterized protein</fullName>
    </submittedName>
</protein>
<dbReference type="EMBL" id="JBEPFB010000017">
    <property type="protein sequence ID" value="MER7377198.1"/>
    <property type="molecule type" value="Genomic_DNA"/>
</dbReference>